<reference evidence="1" key="1">
    <citation type="submission" date="2020-10" db="EMBL/GenBank/DDBJ databases">
        <authorList>
            <person name="Muller C M."/>
        </authorList>
    </citation>
    <scope>NUCLEOTIDE SEQUENCE</scope>
    <source>
        <strain evidence="1">THUN-12</strain>
    </source>
</reference>
<name>A0A9W4GHA6_BLUGR</name>
<evidence type="ECO:0000313" key="2">
    <source>
        <dbReference type="Proteomes" id="UP000683417"/>
    </source>
</evidence>
<sequence length="40" mass="4688">MHSLHEWFKCQPELSSYIVVGEASLLRVMLFECRACAHHE</sequence>
<organism evidence="1 2">
    <name type="scientific">Blumeria graminis f. sp. triticale</name>
    <dbReference type="NCBI Taxonomy" id="1689686"/>
    <lineage>
        <taxon>Eukaryota</taxon>
        <taxon>Fungi</taxon>
        <taxon>Dikarya</taxon>
        <taxon>Ascomycota</taxon>
        <taxon>Pezizomycotina</taxon>
        <taxon>Leotiomycetes</taxon>
        <taxon>Erysiphales</taxon>
        <taxon>Erysiphaceae</taxon>
        <taxon>Blumeria</taxon>
    </lineage>
</organism>
<protein>
    <submittedName>
        <fullName evidence="1">BgTH12-00970</fullName>
    </submittedName>
</protein>
<gene>
    <name evidence="1" type="ORF">BGTH12_LOCUS6837</name>
</gene>
<dbReference type="EMBL" id="CAJHIT010000009">
    <property type="protein sequence ID" value="CAD6505479.1"/>
    <property type="molecule type" value="Genomic_DNA"/>
</dbReference>
<proteinExistence type="predicted"/>
<dbReference type="Proteomes" id="UP000683417">
    <property type="component" value="Unassembled WGS sequence"/>
</dbReference>
<evidence type="ECO:0000313" key="1">
    <source>
        <dbReference type="EMBL" id="CAD6505479.1"/>
    </source>
</evidence>
<comment type="caution">
    <text evidence="1">The sequence shown here is derived from an EMBL/GenBank/DDBJ whole genome shotgun (WGS) entry which is preliminary data.</text>
</comment>
<accession>A0A9W4GHA6</accession>
<dbReference type="AlphaFoldDB" id="A0A9W4GHA6"/>